<dbReference type="EMBL" id="BEZZ01005052">
    <property type="protein sequence ID" value="GCC16382.1"/>
    <property type="molecule type" value="Genomic_DNA"/>
</dbReference>
<comment type="caution">
    <text evidence="1">The sequence shown here is derived from an EMBL/GenBank/DDBJ whole genome shotgun (WGS) entry which is preliminary data.</text>
</comment>
<keyword evidence="2" id="KW-1185">Reference proteome</keyword>
<organism evidence="1 2">
    <name type="scientific">Chiloscyllium punctatum</name>
    <name type="common">Brownbanded bambooshark</name>
    <name type="synonym">Hemiscyllium punctatum</name>
    <dbReference type="NCBI Taxonomy" id="137246"/>
    <lineage>
        <taxon>Eukaryota</taxon>
        <taxon>Metazoa</taxon>
        <taxon>Chordata</taxon>
        <taxon>Craniata</taxon>
        <taxon>Vertebrata</taxon>
        <taxon>Chondrichthyes</taxon>
        <taxon>Elasmobranchii</taxon>
        <taxon>Galeomorphii</taxon>
        <taxon>Galeoidea</taxon>
        <taxon>Orectolobiformes</taxon>
        <taxon>Hemiscylliidae</taxon>
        <taxon>Chiloscyllium</taxon>
    </lineage>
</organism>
<dbReference type="OrthoDB" id="10654889at2759"/>
<protein>
    <submittedName>
        <fullName evidence="1">Uncharacterized protein</fullName>
    </submittedName>
</protein>
<proteinExistence type="predicted"/>
<dbReference type="Proteomes" id="UP000287033">
    <property type="component" value="Unassembled WGS sequence"/>
</dbReference>
<accession>A0A401RE15</accession>
<dbReference type="AlphaFoldDB" id="A0A401RE15"/>
<name>A0A401RE15_CHIPU</name>
<gene>
    <name evidence="1" type="ORF">chiPu_0021854</name>
</gene>
<reference evidence="1 2" key="1">
    <citation type="journal article" date="2018" name="Nat. Ecol. Evol.">
        <title>Shark genomes provide insights into elasmobranch evolution and the origin of vertebrates.</title>
        <authorList>
            <person name="Hara Y"/>
            <person name="Yamaguchi K"/>
            <person name="Onimaru K"/>
            <person name="Kadota M"/>
            <person name="Koyanagi M"/>
            <person name="Keeley SD"/>
            <person name="Tatsumi K"/>
            <person name="Tanaka K"/>
            <person name="Motone F"/>
            <person name="Kageyama Y"/>
            <person name="Nozu R"/>
            <person name="Adachi N"/>
            <person name="Nishimura O"/>
            <person name="Nakagawa R"/>
            <person name="Tanegashima C"/>
            <person name="Kiyatake I"/>
            <person name="Matsumoto R"/>
            <person name="Murakumo K"/>
            <person name="Nishida K"/>
            <person name="Terakita A"/>
            <person name="Kuratani S"/>
            <person name="Sato K"/>
            <person name="Hyodo S Kuraku.S."/>
        </authorList>
    </citation>
    <scope>NUCLEOTIDE SEQUENCE [LARGE SCALE GENOMIC DNA]</scope>
</reference>
<evidence type="ECO:0000313" key="1">
    <source>
        <dbReference type="EMBL" id="GCC16382.1"/>
    </source>
</evidence>
<sequence>MRIAPRILYICELAHIILCNSDTCKNVCGALRSEYFLAINHIRGFDVLKLSPYPLNILVMLDLSEEECEHINAHVQVMYVGRNKLDTPEKQTDYLEKVRGLFCCYTQLLQPLIKLSSSALTDHPQLQILAHPELHRQHIP</sequence>
<evidence type="ECO:0000313" key="2">
    <source>
        <dbReference type="Proteomes" id="UP000287033"/>
    </source>
</evidence>